<gene>
    <name evidence="1" type="ORF">JOE57_002907</name>
</gene>
<proteinExistence type="predicted"/>
<dbReference type="PANTHER" id="PTHR48100">
    <property type="entry name" value="BROAD-SPECIFICITY PHOSPHATASE YOR283W-RELATED"/>
    <property type="match status" value="1"/>
</dbReference>
<evidence type="ECO:0000313" key="2">
    <source>
        <dbReference type="Proteomes" id="UP000704762"/>
    </source>
</evidence>
<name>A0ABS2RLW3_9ACTN</name>
<dbReference type="EC" id="5.4.2.12" evidence="1"/>
<dbReference type="RefSeq" id="WP_204919086.1">
    <property type="nucleotide sequence ID" value="NZ_BAAAQP010000003.1"/>
</dbReference>
<accession>A0ABS2RLW3</accession>
<dbReference type="PANTHER" id="PTHR48100:SF62">
    <property type="entry name" value="GLUCOSYL-3-PHOSPHOGLYCERATE PHOSPHATASE"/>
    <property type="match status" value="1"/>
</dbReference>
<dbReference type="SMART" id="SM00855">
    <property type="entry name" value="PGAM"/>
    <property type="match status" value="1"/>
</dbReference>
<keyword evidence="1" id="KW-0413">Isomerase</keyword>
<reference evidence="1 2" key="1">
    <citation type="submission" date="2021-01" db="EMBL/GenBank/DDBJ databases">
        <title>Sequencing the genomes of 1000 actinobacteria strains.</title>
        <authorList>
            <person name="Klenk H.-P."/>
        </authorList>
    </citation>
    <scope>NUCLEOTIDE SEQUENCE [LARGE SCALE GENOMIC DNA]</scope>
    <source>
        <strain evidence="1 2">DSM 18662</strain>
    </source>
</reference>
<dbReference type="GO" id="GO:0004619">
    <property type="term" value="F:phosphoglycerate mutase activity"/>
    <property type="evidence" value="ECO:0007669"/>
    <property type="project" value="UniProtKB-EC"/>
</dbReference>
<keyword evidence="2" id="KW-1185">Reference proteome</keyword>
<dbReference type="EMBL" id="JAFBCF010000001">
    <property type="protein sequence ID" value="MBM7799986.1"/>
    <property type="molecule type" value="Genomic_DNA"/>
</dbReference>
<dbReference type="Gene3D" id="3.40.50.1240">
    <property type="entry name" value="Phosphoglycerate mutase-like"/>
    <property type="match status" value="1"/>
</dbReference>
<sequence>MTAARIIVWRHGRTEWNASGLFQGQADVPLDELGRHQAASVARTLARKKPVAIVASDLIRARETAAPLAERTGLEVSLDKRLREIHVGSWEGLTPEQVAKIDPELAARYRRGEDVRRSPTGETVEEVASRVAEALEEFGGSAPEGSTVIAVMHGLAARVGVCRLVGFPPETWTRLGGLHNCGWISVERHSGGYWRIEEYNVQGAVEPLDPIS</sequence>
<dbReference type="InterPro" id="IPR029033">
    <property type="entry name" value="His_PPase_superfam"/>
</dbReference>
<dbReference type="CDD" id="cd07067">
    <property type="entry name" value="HP_PGM_like"/>
    <property type="match status" value="1"/>
</dbReference>
<evidence type="ECO:0000313" key="1">
    <source>
        <dbReference type="EMBL" id="MBM7799986.1"/>
    </source>
</evidence>
<organism evidence="1 2">
    <name type="scientific">Microlunatus panaciterrae</name>
    <dbReference type="NCBI Taxonomy" id="400768"/>
    <lineage>
        <taxon>Bacteria</taxon>
        <taxon>Bacillati</taxon>
        <taxon>Actinomycetota</taxon>
        <taxon>Actinomycetes</taxon>
        <taxon>Propionibacteriales</taxon>
        <taxon>Propionibacteriaceae</taxon>
        <taxon>Microlunatus</taxon>
    </lineage>
</organism>
<dbReference type="Pfam" id="PF00300">
    <property type="entry name" value="His_Phos_1"/>
    <property type="match status" value="1"/>
</dbReference>
<dbReference type="InterPro" id="IPR013078">
    <property type="entry name" value="His_Pase_superF_clade-1"/>
</dbReference>
<dbReference type="Proteomes" id="UP000704762">
    <property type="component" value="Unassembled WGS sequence"/>
</dbReference>
<dbReference type="InterPro" id="IPR050275">
    <property type="entry name" value="PGM_Phosphatase"/>
</dbReference>
<comment type="caution">
    <text evidence="1">The sequence shown here is derived from an EMBL/GenBank/DDBJ whole genome shotgun (WGS) entry which is preliminary data.</text>
</comment>
<dbReference type="SUPFAM" id="SSF53254">
    <property type="entry name" value="Phosphoglycerate mutase-like"/>
    <property type="match status" value="1"/>
</dbReference>
<protein>
    <submittedName>
        <fullName evidence="1">Phosphoglycerate mutase</fullName>
        <ecNumber evidence="1">5.4.2.12</ecNumber>
    </submittedName>
</protein>